<dbReference type="EC" id="3.1.1.32" evidence="6"/>
<comment type="subcellular location">
    <subcellularLocation>
        <location evidence="3">Cell outer membrane</location>
        <topology evidence="3">Multi-pass membrane protein</topology>
    </subcellularLocation>
</comment>
<dbReference type="CDD" id="cd00541">
    <property type="entry name" value="OMPLA"/>
    <property type="match status" value="1"/>
</dbReference>
<keyword evidence="11" id="KW-0732">Signal</keyword>
<reference evidence="21 22" key="1">
    <citation type="submission" date="2017-03" db="EMBL/GenBank/DDBJ databases">
        <title>Genomic and clinical evidence uncovers the enterohepatic species Helicobacter valdiviensis as a potential human intestinal pathogen.</title>
        <authorList>
            <person name="Fresia P."/>
            <person name="Jara R."/>
            <person name="Sierra R."/>
            <person name="Ferres I."/>
            <person name="Greif G."/>
            <person name="Iraola G."/>
            <person name="Collado L."/>
        </authorList>
    </citation>
    <scope>NUCLEOTIDE SEQUENCE [LARGE SCALE GENOMIC DNA]</scope>
    <source>
        <strain evidence="21 22">WBE14</strain>
    </source>
</reference>
<evidence type="ECO:0000256" key="3">
    <source>
        <dbReference type="ARBA" id="ARBA00004571"/>
    </source>
</evidence>
<evidence type="ECO:0000256" key="5">
    <source>
        <dbReference type="ARBA" id="ARBA00011702"/>
    </source>
</evidence>
<dbReference type="EC" id="3.1.1.4" evidence="7"/>
<evidence type="ECO:0000256" key="19">
    <source>
        <dbReference type="PIRSR" id="PIRSR603187-1"/>
    </source>
</evidence>
<sequence>MRIGVIFLLFLMGCLAQEIQESSHNKKLKILIVDEKMNIIKSMPLNEGVKEISLEEYDKLIQIDITSPKKELQASLKNSSSDLFKEELKTALENEEDKIQSIAKSTLYEERFERNRFMGDFLGFEPHKFNYILPANISTNTEPNEAKRVEAKFQISIKKLLYDDLFFKDLDFYFAYTQQSYWQLYDNENSRPFRESNYEPSLYLSYPLDKKFFFDRVDFGYVHQSNGGDLTKSRSWDRLFVEGIYSKGNFVMGLKAWYRIKEDINKDDNPDIHKYLGYGDLTLAYLYNKHLFSATLRNNLRADNRGSILLDYSYPIYKNLYLYLQFFNGYGESLSDYNNSINRVGIGILFNR</sequence>
<dbReference type="PANTHER" id="PTHR40457">
    <property type="entry name" value="PHOSPHOLIPASE A1"/>
    <property type="match status" value="1"/>
</dbReference>
<evidence type="ECO:0000256" key="8">
    <source>
        <dbReference type="ARBA" id="ARBA00022452"/>
    </source>
</evidence>
<evidence type="ECO:0000256" key="14">
    <source>
        <dbReference type="ARBA" id="ARBA00022963"/>
    </source>
</evidence>
<evidence type="ECO:0000256" key="12">
    <source>
        <dbReference type="ARBA" id="ARBA00022801"/>
    </source>
</evidence>
<feature type="binding site" description="in dimeric form" evidence="20">
    <location>
        <position position="233"/>
    </location>
    <ligand>
        <name>Ca(2+)</name>
        <dbReference type="ChEBI" id="CHEBI:29108"/>
        <label>1</label>
    </ligand>
</feature>
<name>A0A2W6MX42_9HELI</name>
<evidence type="ECO:0000256" key="6">
    <source>
        <dbReference type="ARBA" id="ARBA00013179"/>
    </source>
</evidence>
<feature type="binding site" description="in dimeric form" evidence="20">
    <location>
        <position position="190"/>
    </location>
    <ligand>
        <name>Ca(2+)</name>
        <dbReference type="ChEBI" id="CHEBI:29108"/>
        <label>1</label>
    </ligand>
</feature>
<keyword evidence="10 20" id="KW-0479">Metal-binding</keyword>
<dbReference type="EMBL" id="NBIU01000002">
    <property type="protein sequence ID" value="PZT48902.1"/>
    <property type="molecule type" value="Genomic_DNA"/>
</dbReference>
<keyword evidence="16" id="KW-0472">Membrane</keyword>
<dbReference type="SUPFAM" id="SSF56931">
    <property type="entry name" value="Outer membrane phospholipase A (OMPLA)"/>
    <property type="match status" value="1"/>
</dbReference>
<evidence type="ECO:0000256" key="1">
    <source>
        <dbReference type="ARBA" id="ARBA00000111"/>
    </source>
</evidence>
<dbReference type="Proteomes" id="UP000249746">
    <property type="component" value="Unassembled WGS sequence"/>
</dbReference>
<dbReference type="Gene3D" id="2.40.230.10">
    <property type="entry name" value="Phospholipase A1"/>
    <property type="match status" value="1"/>
</dbReference>
<feature type="active site" description="Proton acceptor" evidence="19">
    <location>
        <position position="223"/>
    </location>
</feature>
<organism evidence="21 22">
    <name type="scientific">Helicobacter valdiviensis</name>
    <dbReference type="NCBI Taxonomy" id="1458358"/>
    <lineage>
        <taxon>Bacteria</taxon>
        <taxon>Pseudomonadati</taxon>
        <taxon>Campylobacterota</taxon>
        <taxon>Epsilonproteobacteria</taxon>
        <taxon>Campylobacterales</taxon>
        <taxon>Helicobacteraceae</taxon>
        <taxon>Helicobacter</taxon>
    </lineage>
</organism>
<feature type="active site" description="Nucleophile" evidence="19">
    <location>
        <position position="225"/>
    </location>
</feature>
<dbReference type="InterPro" id="IPR003187">
    <property type="entry name" value="PLipase_A1"/>
</dbReference>
<dbReference type="PANTHER" id="PTHR40457:SF1">
    <property type="entry name" value="PHOSPHOLIPASE A1"/>
    <property type="match status" value="1"/>
</dbReference>
<dbReference type="AlphaFoldDB" id="A0A2W6MX42"/>
<dbReference type="Pfam" id="PF02253">
    <property type="entry name" value="PLA1"/>
    <property type="match status" value="1"/>
</dbReference>
<evidence type="ECO:0000256" key="16">
    <source>
        <dbReference type="ARBA" id="ARBA00023136"/>
    </source>
</evidence>
<dbReference type="InterPro" id="IPR036541">
    <property type="entry name" value="PLipase_A1_sf"/>
</dbReference>
<evidence type="ECO:0000256" key="15">
    <source>
        <dbReference type="ARBA" id="ARBA00023098"/>
    </source>
</evidence>
<comment type="caution">
    <text evidence="21">The sequence shown here is derived from an EMBL/GenBank/DDBJ whole genome shotgun (WGS) entry which is preliminary data.</text>
</comment>
<dbReference type="GO" id="GO:0005509">
    <property type="term" value="F:calcium ion binding"/>
    <property type="evidence" value="ECO:0007669"/>
    <property type="project" value="TreeGrafter"/>
</dbReference>
<keyword evidence="13 20" id="KW-0106">Calcium</keyword>
<evidence type="ECO:0000313" key="22">
    <source>
        <dbReference type="Proteomes" id="UP000249746"/>
    </source>
</evidence>
<evidence type="ECO:0000256" key="11">
    <source>
        <dbReference type="ARBA" id="ARBA00022729"/>
    </source>
</evidence>
<protein>
    <recommendedName>
        <fullName evidence="18">Phosphatidylcholine 1-acylhydrolase</fullName>
        <ecNumber evidence="6">3.1.1.32</ecNumber>
        <ecNumber evidence="7">3.1.1.4</ecNumber>
    </recommendedName>
</protein>
<evidence type="ECO:0000256" key="9">
    <source>
        <dbReference type="ARBA" id="ARBA00022692"/>
    </source>
</evidence>
<evidence type="ECO:0000256" key="10">
    <source>
        <dbReference type="ARBA" id="ARBA00022723"/>
    </source>
</evidence>
<dbReference type="GO" id="GO:0016042">
    <property type="term" value="P:lipid catabolic process"/>
    <property type="evidence" value="ECO:0007669"/>
    <property type="project" value="UniProtKB-KW"/>
</dbReference>
<gene>
    <name evidence="21" type="ORF">B6S12_00990</name>
</gene>
<dbReference type="GO" id="GO:0009279">
    <property type="term" value="C:cell outer membrane"/>
    <property type="evidence" value="ECO:0007669"/>
    <property type="project" value="UniProtKB-SubCell"/>
</dbReference>
<comment type="cofactor">
    <cofactor evidence="20">
        <name>Ca(2+)</name>
        <dbReference type="ChEBI" id="CHEBI:29108"/>
    </cofactor>
    <text evidence="20">Binds 1 Ca(2+) ion per monomer.</text>
</comment>
<proteinExistence type="inferred from homology"/>
<comment type="similarity">
    <text evidence="4">Belongs to the phospholipase A1 family.</text>
</comment>
<evidence type="ECO:0000256" key="17">
    <source>
        <dbReference type="ARBA" id="ARBA00023237"/>
    </source>
</evidence>
<keyword evidence="22" id="KW-1185">Reference proteome</keyword>
<evidence type="ECO:0000256" key="18">
    <source>
        <dbReference type="ARBA" id="ARBA00032375"/>
    </source>
</evidence>
<dbReference type="GO" id="GO:0008970">
    <property type="term" value="F:phospholipase A1 activity"/>
    <property type="evidence" value="ECO:0007669"/>
    <property type="project" value="UniProtKB-EC"/>
</dbReference>
<comment type="subunit">
    <text evidence="5">Homodimer; dimerization is reversible, and the dimeric form is the active one.</text>
</comment>
<evidence type="ECO:0000256" key="2">
    <source>
        <dbReference type="ARBA" id="ARBA00001604"/>
    </source>
</evidence>
<evidence type="ECO:0000256" key="7">
    <source>
        <dbReference type="ARBA" id="ARBA00013278"/>
    </source>
</evidence>
<comment type="catalytic activity">
    <reaction evidence="1">
        <text>a 1,2-diacyl-sn-glycero-3-phosphocholine + H2O = a 2-acyl-sn-glycero-3-phosphocholine + a fatty acid + H(+)</text>
        <dbReference type="Rhea" id="RHEA:18689"/>
        <dbReference type="ChEBI" id="CHEBI:15377"/>
        <dbReference type="ChEBI" id="CHEBI:15378"/>
        <dbReference type="ChEBI" id="CHEBI:28868"/>
        <dbReference type="ChEBI" id="CHEBI:57643"/>
        <dbReference type="ChEBI" id="CHEBI:57875"/>
        <dbReference type="EC" id="3.1.1.32"/>
    </reaction>
</comment>
<dbReference type="OrthoDB" id="188433at2"/>
<dbReference type="GO" id="GO:0004623">
    <property type="term" value="F:phospholipase A2 activity"/>
    <property type="evidence" value="ECO:0007669"/>
    <property type="project" value="UniProtKB-EC"/>
</dbReference>
<keyword evidence="8" id="KW-1134">Transmembrane beta strand</keyword>
<keyword evidence="9" id="KW-0812">Transmembrane</keyword>
<keyword evidence="12" id="KW-0378">Hydrolase</keyword>
<accession>A0A2W6MX42</accession>
<evidence type="ECO:0000313" key="21">
    <source>
        <dbReference type="EMBL" id="PZT48902.1"/>
    </source>
</evidence>
<keyword evidence="17" id="KW-0998">Cell outer membrane</keyword>
<dbReference type="RefSeq" id="WP_111228959.1">
    <property type="nucleotide sequence ID" value="NZ_NBIU01000002.1"/>
</dbReference>
<feature type="binding site" description="in dimeric form" evidence="20">
    <location>
        <position position="268"/>
    </location>
    <ligand>
        <name>Ca(2+)</name>
        <dbReference type="ChEBI" id="CHEBI:29108"/>
        <label>1</label>
    </ligand>
</feature>
<evidence type="ECO:0000256" key="4">
    <source>
        <dbReference type="ARBA" id="ARBA00010525"/>
    </source>
</evidence>
<keyword evidence="15" id="KW-0443">Lipid metabolism</keyword>
<evidence type="ECO:0000256" key="20">
    <source>
        <dbReference type="PIRSR" id="PIRSR603187-2"/>
    </source>
</evidence>
<comment type="catalytic activity">
    <reaction evidence="2">
        <text>a 1,2-diacyl-sn-glycero-3-phosphocholine + H2O = a 1-acyl-sn-glycero-3-phosphocholine + a fatty acid + H(+)</text>
        <dbReference type="Rhea" id="RHEA:15801"/>
        <dbReference type="ChEBI" id="CHEBI:15377"/>
        <dbReference type="ChEBI" id="CHEBI:15378"/>
        <dbReference type="ChEBI" id="CHEBI:28868"/>
        <dbReference type="ChEBI" id="CHEBI:57643"/>
        <dbReference type="ChEBI" id="CHEBI:58168"/>
        <dbReference type="EC" id="3.1.1.4"/>
    </reaction>
</comment>
<evidence type="ECO:0000256" key="13">
    <source>
        <dbReference type="ARBA" id="ARBA00022837"/>
    </source>
</evidence>
<dbReference type="PRINTS" id="PR01486">
    <property type="entry name" value="PHPHLIPASEA1"/>
</dbReference>
<keyword evidence="14" id="KW-0442">Lipid degradation</keyword>